<evidence type="ECO:0000256" key="1">
    <source>
        <dbReference type="PROSITE-ProRule" id="PRU01076"/>
    </source>
</evidence>
<protein>
    <recommendedName>
        <fullName evidence="2">SpoVT-AbrB domain-containing protein</fullName>
    </recommendedName>
</protein>
<dbReference type="Proteomes" id="UP000176902">
    <property type="component" value="Unassembled WGS sequence"/>
</dbReference>
<feature type="domain" description="SpoVT-AbrB" evidence="2">
    <location>
        <begin position="4"/>
        <end position="51"/>
    </location>
</feature>
<dbReference type="InterPro" id="IPR007159">
    <property type="entry name" value="SpoVT-AbrB_dom"/>
</dbReference>
<dbReference type="Gene3D" id="2.10.260.10">
    <property type="match status" value="1"/>
</dbReference>
<accession>A0A1F5JMS1</accession>
<dbReference type="EMBL" id="MFCV01000049">
    <property type="protein sequence ID" value="OGE29971.1"/>
    <property type="molecule type" value="Genomic_DNA"/>
</dbReference>
<dbReference type="Pfam" id="PF04014">
    <property type="entry name" value="MazE_antitoxin"/>
    <property type="match status" value="1"/>
</dbReference>
<organism evidence="3 4">
    <name type="scientific">Candidatus Daviesbacteria bacterium RIFCSPHIGHO2_02_FULL_36_13</name>
    <dbReference type="NCBI Taxonomy" id="1797768"/>
    <lineage>
        <taxon>Bacteria</taxon>
        <taxon>Candidatus Daviesiibacteriota</taxon>
    </lineage>
</organism>
<evidence type="ECO:0000313" key="3">
    <source>
        <dbReference type="EMBL" id="OGE29971.1"/>
    </source>
</evidence>
<dbReference type="InterPro" id="IPR037914">
    <property type="entry name" value="SpoVT-AbrB_sf"/>
</dbReference>
<dbReference type="AlphaFoldDB" id="A0A1F5JMS1"/>
<keyword evidence="1" id="KW-0238">DNA-binding</keyword>
<gene>
    <name evidence="3" type="ORF">A3C59_02530</name>
</gene>
<evidence type="ECO:0000313" key="4">
    <source>
        <dbReference type="Proteomes" id="UP000176902"/>
    </source>
</evidence>
<dbReference type="SUPFAM" id="SSF89447">
    <property type="entry name" value="AbrB/MazE/MraZ-like"/>
    <property type="match status" value="1"/>
</dbReference>
<dbReference type="STRING" id="1797768.A3C59_02530"/>
<proteinExistence type="predicted"/>
<reference evidence="3 4" key="1">
    <citation type="journal article" date="2016" name="Nat. Commun.">
        <title>Thousands of microbial genomes shed light on interconnected biogeochemical processes in an aquifer system.</title>
        <authorList>
            <person name="Anantharaman K."/>
            <person name="Brown C.T."/>
            <person name="Hug L.A."/>
            <person name="Sharon I."/>
            <person name="Castelle C.J."/>
            <person name="Probst A.J."/>
            <person name="Thomas B.C."/>
            <person name="Singh A."/>
            <person name="Wilkins M.J."/>
            <person name="Karaoz U."/>
            <person name="Brodie E.L."/>
            <person name="Williams K.H."/>
            <person name="Hubbard S.S."/>
            <person name="Banfield J.F."/>
        </authorList>
    </citation>
    <scope>NUCLEOTIDE SEQUENCE [LARGE SCALE GENOMIC DNA]</scope>
</reference>
<sequence length="83" mass="9426">MLTQKLYKNGNSVAVTIPKEYLKDLNLRDGSEVVVEQDVEDGTIIISGKKRSKVQSNLTPKFLNWLESFNKEYGPALQELARK</sequence>
<dbReference type="PROSITE" id="PS51740">
    <property type="entry name" value="SPOVT_ABRB"/>
    <property type="match status" value="1"/>
</dbReference>
<dbReference type="SMART" id="SM00966">
    <property type="entry name" value="SpoVT_AbrB"/>
    <property type="match status" value="1"/>
</dbReference>
<dbReference type="GO" id="GO:0003677">
    <property type="term" value="F:DNA binding"/>
    <property type="evidence" value="ECO:0007669"/>
    <property type="project" value="UniProtKB-UniRule"/>
</dbReference>
<name>A0A1F5JMS1_9BACT</name>
<evidence type="ECO:0000259" key="2">
    <source>
        <dbReference type="PROSITE" id="PS51740"/>
    </source>
</evidence>
<comment type="caution">
    <text evidence="3">The sequence shown here is derived from an EMBL/GenBank/DDBJ whole genome shotgun (WGS) entry which is preliminary data.</text>
</comment>